<name>A0ABV7LAN6_9PROT</name>
<dbReference type="Proteomes" id="UP001595528">
    <property type="component" value="Unassembled WGS sequence"/>
</dbReference>
<dbReference type="RefSeq" id="WP_379906738.1">
    <property type="nucleotide sequence ID" value="NZ_JBHRTR010000054.1"/>
</dbReference>
<proteinExistence type="predicted"/>
<evidence type="ECO:0000313" key="2">
    <source>
        <dbReference type="Proteomes" id="UP001595528"/>
    </source>
</evidence>
<comment type="caution">
    <text evidence="1">The sequence shown here is derived from an EMBL/GenBank/DDBJ whole genome shotgun (WGS) entry which is preliminary data.</text>
</comment>
<evidence type="ECO:0008006" key="3">
    <source>
        <dbReference type="Google" id="ProtNLM"/>
    </source>
</evidence>
<evidence type="ECO:0000313" key="1">
    <source>
        <dbReference type="EMBL" id="MFC3231272.1"/>
    </source>
</evidence>
<reference evidence="2" key="1">
    <citation type="journal article" date="2019" name="Int. J. Syst. Evol. Microbiol.">
        <title>The Global Catalogue of Microorganisms (GCM) 10K type strain sequencing project: providing services to taxonomists for standard genome sequencing and annotation.</title>
        <authorList>
            <consortium name="The Broad Institute Genomics Platform"/>
            <consortium name="The Broad Institute Genome Sequencing Center for Infectious Disease"/>
            <person name="Wu L."/>
            <person name="Ma J."/>
        </authorList>
    </citation>
    <scope>NUCLEOTIDE SEQUENCE [LARGE SCALE GENOMIC DNA]</scope>
    <source>
        <strain evidence="2">KCTC 42964</strain>
    </source>
</reference>
<dbReference type="EMBL" id="JBHRTR010000054">
    <property type="protein sequence ID" value="MFC3231272.1"/>
    <property type="molecule type" value="Genomic_DNA"/>
</dbReference>
<keyword evidence="2" id="KW-1185">Reference proteome</keyword>
<organism evidence="1 2">
    <name type="scientific">Marinibaculum pumilum</name>
    <dbReference type="NCBI Taxonomy" id="1766165"/>
    <lineage>
        <taxon>Bacteria</taxon>
        <taxon>Pseudomonadati</taxon>
        <taxon>Pseudomonadota</taxon>
        <taxon>Alphaproteobacteria</taxon>
        <taxon>Rhodospirillales</taxon>
        <taxon>Rhodospirillaceae</taxon>
        <taxon>Marinibaculum</taxon>
    </lineage>
</organism>
<accession>A0ABV7LAN6</accession>
<gene>
    <name evidence="1" type="ORF">ACFOGJ_28750</name>
</gene>
<protein>
    <recommendedName>
        <fullName evidence="3">Head fiber protein</fullName>
    </recommendedName>
</protein>
<sequence>MSIRHLSDQNPDGTVMGAGAGDRIAFYGATPVAQAGAIASTAGTASTTANAVNAILTALRNLGLVAS</sequence>